<evidence type="ECO:0000256" key="1">
    <source>
        <dbReference type="ARBA" id="ARBA00004123"/>
    </source>
</evidence>
<dbReference type="PANTHER" id="PTHR21277:SF5">
    <property type="entry name" value="TRANSCRIPTIONAL ADAPTER 1"/>
    <property type="match status" value="1"/>
</dbReference>
<reference evidence="5 6" key="1">
    <citation type="submission" date="2024-03" db="EMBL/GenBank/DDBJ databases">
        <title>The Acrasis kona genome and developmental transcriptomes reveal deep origins of eukaryotic multicellular pathways.</title>
        <authorList>
            <person name="Sheikh S."/>
            <person name="Fu C.-J."/>
            <person name="Brown M.W."/>
            <person name="Baldauf S.L."/>
        </authorList>
    </citation>
    <scope>NUCLEOTIDE SEQUENCE [LARGE SCALE GENOMIC DNA]</scope>
    <source>
        <strain evidence="5 6">ATCC MYA-3509</strain>
    </source>
</reference>
<dbReference type="InterPro" id="IPR024738">
    <property type="entry name" value="Hfi1/Tada1"/>
</dbReference>
<dbReference type="Proteomes" id="UP001431209">
    <property type="component" value="Unassembled WGS sequence"/>
</dbReference>
<dbReference type="GO" id="GO:0006357">
    <property type="term" value="P:regulation of transcription by RNA polymerase II"/>
    <property type="evidence" value="ECO:0007669"/>
    <property type="project" value="TreeGrafter"/>
</dbReference>
<dbReference type="GO" id="GO:0003713">
    <property type="term" value="F:transcription coactivator activity"/>
    <property type="evidence" value="ECO:0007669"/>
    <property type="project" value="TreeGrafter"/>
</dbReference>
<evidence type="ECO:0000256" key="3">
    <source>
        <dbReference type="ARBA" id="ARBA00023163"/>
    </source>
</evidence>
<dbReference type="PANTHER" id="PTHR21277">
    <property type="entry name" value="TRANSCRIPTIONAL ADAPTER 1"/>
    <property type="match status" value="1"/>
</dbReference>
<evidence type="ECO:0000313" key="6">
    <source>
        <dbReference type="Proteomes" id="UP001431209"/>
    </source>
</evidence>
<protein>
    <submittedName>
        <fullName evidence="5">Uncharacterized protein</fullName>
    </submittedName>
</protein>
<keyword evidence="4" id="KW-0539">Nucleus</keyword>
<dbReference type="EMBL" id="JAOPGA020001503">
    <property type="protein sequence ID" value="KAL0488975.1"/>
    <property type="molecule type" value="Genomic_DNA"/>
</dbReference>
<organism evidence="5 6">
    <name type="scientific">Acrasis kona</name>
    <dbReference type="NCBI Taxonomy" id="1008807"/>
    <lineage>
        <taxon>Eukaryota</taxon>
        <taxon>Discoba</taxon>
        <taxon>Heterolobosea</taxon>
        <taxon>Tetramitia</taxon>
        <taxon>Eutetramitia</taxon>
        <taxon>Acrasidae</taxon>
        <taxon>Acrasis</taxon>
    </lineage>
</organism>
<dbReference type="GO" id="GO:0005634">
    <property type="term" value="C:nucleus"/>
    <property type="evidence" value="ECO:0007669"/>
    <property type="project" value="UniProtKB-SubCell"/>
</dbReference>
<dbReference type="Pfam" id="PF12767">
    <property type="entry name" value="SAGA-Tad1"/>
    <property type="match status" value="2"/>
</dbReference>
<evidence type="ECO:0000313" key="5">
    <source>
        <dbReference type="EMBL" id="KAL0488975.1"/>
    </source>
</evidence>
<keyword evidence="3" id="KW-0804">Transcription</keyword>
<proteinExistence type="predicted"/>
<name>A0AAW2ZHQ6_9EUKA</name>
<evidence type="ECO:0000256" key="4">
    <source>
        <dbReference type="ARBA" id="ARBA00023242"/>
    </source>
</evidence>
<dbReference type="GO" id="GO:0000124">
    <property type="term" value="C:SAGA complex"/>
    <property type="evidence" value="ECO:0007669"/>
    <property type="project" value="TreeGrafter"/>
</dbReference>
<accession>A0AAW2ZHQ6</accession>
<comment type="caution">
    <text evidence="5">The sequence shown here is derived from an EMBL/GenBank/DDBJ whole genome shotgun (WGS) entry which is preliminary data.</text>
</comment>
<evidence type="ECO:0000256" key="2">
    <source>
        <dbReference type="ARBA" id="ARBA00023015"/>
    </source>
</evidence>
<sequence>MKTFSSLYDHEYDHIIERRQRRENERVNLNTIKQAIDRKLATPQKSRLYWSSLTLFLKAKLTKTEWDHIIKVSLGPDFGPLHNYFLRCLFFNARSTHVIPVKEVVKPVHHIVYKKSDSKRNLIQRNRISSESTVNLEPISVDTLSAGNSFPDRDIISNRMNKIAVDVGLIVSSDSVVVAQRGLEQHLKNIIEKIIKNKAKNTNEHVMKSKSEGPQPGSFLTSQSCLNIPNVVHSYVHYVDDIPYMKNVDSTGVPYDQEDDEEYAEQVDEFKYSITPRDVLTASHCCPNLIRSEKMRESILLSNWDLYN</sequence>
<keyword evidence="6" id="KW-1185">Reference proteome</keyword>
<dbReference type="AlphaFoldDB" id="A0AAW2ZHQ6"/>
<gene>
    <name evidence="5" type="ORF">AKO1_013460</name>
</gene>
<keyword evidence="2" id="KW-0805">Transcription regulation</keyword>
<comment type="subcellular location">
    <subcellularLocation>
        <location evidence="1">Nucleus</location>
    </subcellularLocation>
</comment>